<keyword evidence="1" id="KW-0812">Transmembrane</keyword>
<accession>A7RYF2</accession>
<dbReference type="HOGENOM" id="CLU_907042_0_0_1"/>
<evidence type="ECO:0000313" key="3">
    <source>
        <dbReference type="Proteomes" id="UP000001593"/>
    </source>
</evidence>
<reference evidence="2 3" key="1">
    <citation type="journal article" date="2007" name="Science">
        <title>Sea anemone genome reveals ancestral eumetazoan gene repertoire and genomic organization.</title>
        <authorList>
            <person name="Putnam N.H."/>
            <person name="Srivastava M."/>
            <person name="Hellsten U."/>
            <person name="Dirks B."/>
            <person name="Chapman J."/>
            <person name="Salamov A."/>
            <person name="Terry A."/>
            <person name="Shapiro H."/>
            <person name="Lindquist E."/>
            <person name="Kapitonov V.V."/>
            <person name="Jurka J."/>
            <person name="Genikhovich G."/>
            <person name="Grigoriev I.V."/>
            <person name="Lucas S.M."/>
            <person name="Steele R.E."/>
            <person name="Finnerty J.R."/>
            <person name="Technau U."/>
            <person name="Martindale M.Q."/>
            <person name="Rokhsar D.S."/>
        </authorList>
    </citation>
    <scope>NUCLEOTIDE SEQUENCE [LARGE SCALE GENOMIC DNA]</scope>
    <source>
        <strain evidence="3">CH2 X CH6</strain>
    </source>
</reference>
<feature type="transmembrane region" description="Helical" evidence="1">
    <location>
        <begin position="107"/>
        <end position="129"/>
    </location>
</feature>
<protein>
    <submittedName>
        <fullName evidence="2">Uncharacterized protein</fullName>
    </submittedName>
</protein>
<dbReference type="Gene3D" id="2.20.100.10">
    <property type="entry name" value="Thrombospondin type-1 (TSP1) repeat"/>
    <property type="match status" value="1"/>
</dbReference>
<keyword evidence="1" id="KW-0472">Membrane</keyword>
<dbReference type="SUPFAM" id="SSF82895">
    <property type="entry name" value="TSP-1 type 1 repeat"/>
    <property type="match status" value="1"/>
</dbReference>
<evidence type="ECO:0000256" key="1">
    <source>
        <dbReference type="SAM" id="Phobius"/>
    </source>
</evidence>
<dbReference type="Proteomes" id="UP000001593">
    <property type="component" value="Unassembled WGS sequence"/>
</dbReference>
<evidence type="ECO:0000313" key="2">
    <source>
        <dbReference type="EMBL" id="EDO43451.1"/>
    </source>
</evidence>
<sequence>MEDAADRPNTPPHTEAGAHIKEWDSAKDIGAVQGNNMLQAHCSQSVFADRPGDAKSEVNLDTNIKAARQHPTSDVEGAVQGVRAQGAFTRRSEDVQGVSRGRKRLRCLVVSLGVGVALVAIVVPTAVVMKTSTKESDTWTAWSTWTMCSEEGRSLRERYCTRTSIQSKASDCKGPHQESKPCPYRSCGSILRYDAIARDTSTGYAVPAGWLLCYIDQRDTSFHATPCQDLIVHVQASSLRGYADYQALLGAGGNFGCWHGHTGATYGPSNATNNVIKEACKSNVQQTDRLDAWDVSKTTFGVCIKLP</sequence>
<dbReference type="EMBL" id="DS469553">
    <property type="protein sequence ID" value="EDO43451.1"/>
    <property type="molecule type" value="Genomic_DNA"/>
</dbReference>
<dbReference type="InterPro" id="IPR000884">
    <property type="entry name" value="TSP1_rpt"/>
</dbReference>
<dbReference type="Pfam" id="PF00090">
    <property type="entry name" value="TSP_1"/>
    <property type="match status" value="1"/>
</dbReference>
<proteinExistence type="predicted"/>
<gene>
    <name evidence="2" type="ORF">NEMVEDRAFT_v1g203983</name>
</gene>
<dbReference type="PROSITE" id="PS50092">
    <property type="entry name" value="TSP1"/>
    <property type="match status" value="1"/>
</dbReference>
<organism evidence="2 3">
    <name type="scientific">Nematostella vectensis</name>
    <name type="common">Starlet sea anemone</name>
    <dbReference type="NCBI Taxonomy" id="45351"/>
    <lineage>
        <taxon>Eukaryota</taxon>
        <taxon>Metazoa</taxon>
        <taxon>Cnidaria</taxon>
        <taxon>Anthozoa</taxon>
        <taxon>Hexacorallia</taxon>
        <taxon>Actiniaria</taxon>
        <taxon>Edwardsiidae</taxon>
        <taxon>Nematostella</taxon>
    </lineage>
</organism>
<dbReference type="AlphaFoldDB" id="A7RYF2"/>
<keyword evidence="1" id="KW-1133">Transmembrane helix</keyword>
<keyword evidence="3" id="KW-1185">Reference proteome</keyword>
<name>A7RYF2_NEMVE</name>
<dbReference type="InParanoid" id="A7RYF2"/>
<dbReference type="InterPro" id="IPR036383">
    <property type="entry name" value="TSP1_rpt_sf"/>
</dbReference>